<evidence type="ECO:0000256" key="2">
    <source>
        <dbReference type="SAM" id="Phobius"/>
    </source>
</evidence>
<evidence type="ECO:0000313" key="3">
    <source>
        <dbReference type="EMBL" id="KAL2912971.1"/>
    </source>
</evidence>
<feature type="compositionally biased region" description="Basic and acidic residues" evidence="1">
    <location>
        <begin position="185"/>
        <end position="209"/>
    </location>
</feature>
<gene>
    <name evidence="3" type="primary">sec66</name>
    <name evidence="3" type="ORF">HK105_207537</name>
</gene>
<keyword evidence="2" id="KW-1133">Transmembrane helix</keyword>
<keyword evidence="2" id="KW-0812">Transmembrane</keyword>
<dbReference type="EMBL" id="JADGIZ020000054">
    <property type="protein sequence ID" value="KAL2912971.1"/>
    <property type="molecule type" value="Genomic_DNA"/>
</dbReference>
<proteinExistence type="predicted"/>
<feature type="compositionally biased region" description="Basic and acidic residues" evidence="1">
    <location>
        <begin position="241"/>
        <end position="266"/>
    </location>
</feature>
<keyword evidence="4" id="KW-1185">Reference proteome</keyword>
<dbReference type="InterPro" id="IPR018624">
    <property type="entry name" value="Sec66"/>
</dbReference>
<sequence>MAHSSLWLPLVYVTSLAVLFALFARYNKGRQLQHNQSSSYFPLHTAKYEYEELAEQFSPEDPFGQMVLISSLMKRAVEDVRRVLKIREEKPPLQQMVRDGIVGEELFDRIVRAEQELEAELQMVMEDAEMYREGWGKTIFQEASQIAQQQIQQIWQAQAQARLEEKMLEEEMLKQHGQTKTPGGEGHDAKHTHDHDHGHSHDHSHDHGHGANRKTPASSQKAEPKAADKENVSPADEIDEDERKLIEEQLLLEEEREHQKLEDSAAKSKSKATGKRKKKH</sequence>
<evidence type="ECO:0000256" key="1">
    <source>
        <dbReference type="SAM" id="MobiDB-lite"/>
    </source>
</evidence>
<comment type="caution">
    <text evidence="3">The sequence shown here is derived from an EMBL/GenBank/DDBJ whole genome shotgun (WGS) entry which is preliminary data.</text>
</comment>
<keyword evidence="2" id="KW-0472">Membrane</keyword>
<dbReference type="Pfam" id="PF09802">
    <property type="entry name" value="Sec66"/>
    <property type="match status" value="1"/>
</dbReference>
<evidence type="ECO:0000313" key="4">
    <source>
        <dbReference type="Proteomes" id="UP001527925"/>
    </source>
</evidence>
<feature type="compositionally biased region" description="Basic residues" evidence="1">
    <location>
        <begin position="268"/>
        <end position="280"/>
    </location>
</feature>
<accession>A0ABR4N0C8</accession>
<feature type="region of interest" description="Disordered" evidence="1">
    <location>
        <begin position="173"/>
        <end position="280"/>
    </location>
</feature>
<dbReference type="Proteomes" id="UP001527925">
    <property type="component" value="Unassembled WGS sequence"/>
</dbReference>
<feature type="transmembrane region" description="Helical" evidence="2">
    <location>
        <begin position="6"/>
        <end position="24"/>
    </location>
</feature>
<dbReference type="PANTHER" id="PTHR28229">
    <property type="entry name" value="TRANSLOCATION PROTEIN SEC66"/>
    <property type="match status" value="1"/>
</dbReference>
<protein>
    <submittedName>
        <fullName evidence="3">Translocation protein S66</fullName>
    </submittedName>
</protein>
<dbReference type="PANTHER" id="PTHR28229:SF1">
    <property type="entry name" value="TRANSLOCATION PROTEIN SEC66"/>
    <property type="match status" value="1"/>
</dbReference>
<reference evidence="3 4" key="1">
    <citation type="submission" date="2023-09" db="EMBL/GenBank/DDBJ databases">
        <title>Pangenome analysis of Batrachochytrium dendrobatidis and related Chytrids.</title>
        <authorList>
            <person name="Yacoub M.N."/>
            <person name="Stajich J.E."/>
            <person name="James T.Y."/>
        </authorList>
    </citation>
    <scope>NUCLEOTIDE SEQUENCE [LARGE SCALE GENOMIC DNA]</scope>
    <source>
        <strain evidence="3 4">JEL0888</strain>
    </source>
</reference>
<name>A0ABR4N0C8_9FUNG</name>
<organism evidence="3 4">
    <name type="scientific">Polyrhizophydium stewartii</name>
    <dbReference type="NCBI Taxonomy" id="2732419"/>
    <lineage>
        <taxon>Eukaryota</taxon>
        <taxon>Fungi</taxon>
        <taxon>Fungi incertae sedis</taxon>
        <taxon>Chytridiomycota</taxon>
        <taxon>Chytridiomycota incertae sedis</taxon>
        <taxon>Chytridiomycetes</taxon>
        <taxon>Rhizophydiales</taxon>
        <taxon>Rhizophydiales incertae sedis</taxon>
        <taxon>Polyrhizophydium</taxon>
    </lineage>
</organism>
<feature type="compositionally biased region" description="Basic and acidic residues" evidence="1">
    <location>
        <begin position="222"/>
        <end position="231"/>
    </location>
</feature>